<accession>A0A4E9EGS1</accession>
<evidence type="ECO:0000256" key="1">
    <source>
        <dbReference type="SAM" id="MobiDB-lite"/>
    </source>
</evidence>
<keyword evidence="2" id="KW-1133">Transmembrane helix</keyword>
<gene>
    <name evidence="3" type="ORF">FUG_LOCUS469560</name>
</gene>
<protein>
    <submittedName>
        <fullName evidence="3">Uncharacterized protein</fullName>
    </submittedName>
</protein>
<name>A0A4E9EGS1_GIBZA</name>
<sequence>MPRGKEPYTPLVATNDEDDQRGADDHGDKLLYQHYKVADAGEHLLKGPVGAIALGWALLGLLGFLGLGNLDAVMEHASQVLLSREEQQ</sequence>
<feature type="transmembrane region" description="Helical" evidence="2">
    <location>
        <begin position="49"/>
        <end position="70"/>
    </location>
</feature>
<proteinExistence type="predicted"/>
<feature type="region of interest" description="Disordered" evidence="1">
    <location>
        <begin position="1"/>
        <end position="26"/>
    </location>
</feature>
<evidence type="ECO:0000256" key="2">
    <source>
        <dbReference type="SAM" id="Phobius"/>
    </source>
</evidence>
<keyword evidence="2" id="KW-0472">Membrane</keyword>
<dbReference type="AlphaFoldDB" id="A0A4E9EGS1"/>
<keyword evidence="2" id="KW-0812">Transmembrane</keyword>
<dbReference type="EMBL" id="CAAKMV010000159">
    <property type="protein sequence ID" value="VIO62185.1"/>
    <property type="molecule type" value="Genomic_DNA"/>
</dbReference>
<reference evidence="3" key="1">
    <citation type="submission" date="2019-04" db="EMBL/GenBank/DDBJ databases">
        <authorList>
            <person name="Melise S."/>
            <person name="Noan J."/>
            <person name="Okalmin O."/>
        </authorList>
    </citation>
    <scope>NUCLEOTIDE SEQUENCE</scope>
    <source>
        <strain evidence="3">FN9</strain>
    </source>
</reference>
<evidence type="ECO:0000313" key="3">
    <source>
        <dbReference type="EMBL" id="VIO62185.1"/>
    </source>
</evidence>
<organism evidence="3">
    <name type="scientific">Gibberella zeae</name>
    <name type="common">Wheat head blight fungus</name>
    <name type="synonym">Fusarium graminearum</name>
    <dbReference type="NCBI Taxonomy" id="5518"/>
    <lineage>
        <taxon>Eukaryota</taxon>
        <taxon>Fungi</taxon>
        <taxon>Dikarya</taxon>
        <taxon>Ascomycota</taxon>
        <taxon>Pezizomycotina</taxon>
        <taxon>Sordariomycetes</taxon>
        <taxon>Hypocreomycetidae</taxon>
        <taxon>Hypocreales</taxon>
        <taxon>Nectriaceae</taxon>
        <taxon>Fusarium</taxon>
    </lineage>
</organism>